<evidence type="ECO:0000313" key="2">
    <source>
        <dbReference type="EMBL" id="GFY68921.1"/>
    </source>
</evidence>
<organism evidence="2 3">
    <name type="scientific">Trichonephila inaurata madagascariensis</name>
    <dbReference type="NCBI Taxonomy" id="2747483"/>
    <lineage>
        <taxon>Eukaryota</taxon>
        <taxon>Metazoa</taxon>
        <taxon>Ecdysozoa</taxon>
        <taxon>Arthropoda</taxon>
        <taxon>Chelicerata</taxon>
        <taxon>Arachnida</taxon>
        <taxon>Araneae</taxon>
        <taxon>Araneomorphae</taxon>
        <taxon>Entelegynae</taxon>
        <taxon>Araneoidea</taxon>
        <taxon>Nephilidae</taxon>
        <taxon>Trichonephila</taxon>
        <taxon>Trichonephila inaurata</taxon>
    </lineage>
</organism>
<keyword evidence="3" id="KW-1185">Reference proteome</keyword>
<dbReference type="AlphaFoldDB" id="A0A8X6YA12"/>
<reference evidence="2" key="1">
    <citation type="submission" date="2020-08" db="EMBL/GenBank/DDBJ databases">
        <title>Multicomponent nature underlies the extraordinary mechanical properties of spider dragline silk.</title>
        <authorList>
            <person name="Kono N."/>
            <person name="Nakamura H."/>
            <person name="Mori M."/>
            <person name="Yoshida Y."/>
            <person name="Ohtoshi R."/>
            <person name="Malay A.D."/>
            <person name="Moran D.A.P."/>
            <person name="Tomita M."/>
            <person name="Numata K."/>
            <person name="Arakawa K."/>
        </authorList>
    </citation>
    <scope>NUCLEOTIDE SEQUENCE</scope>
</reference>
<feature type="compositionally biased region" description="Low complexity" evidence="1">
    <location>
        <begin position="79"/>
        <end position="94"/>
    </location>
</feature>
<accession>A0A8X6YA12</accession>
<feature type="region of interest" description="Disordered" evidence="1">
    <location>
        <begin position="77"/>
        <end position="99"/>
    </location>
</feature>
<protein>
    <submittedName>
        <fullName evidence="2">Uncharacterized protein</fullName>
    </submittedName>
</protein>
<dbReference type="EMBL" id="BMAV01017346">
    <property type="protein sequence ID" value="GFY68921.1"/>
    <property type="molecule type" value="Genomic_DNA"/>
</dbReference>
<name>A0A8X6YA12_9ARAC</name>
<proteinExistence type="predicted"/>
<sequence length="124" mass="13682">MLLRNHLSKITEAETLTAKSLHQHRKLLFLGFVLTSPRRNLIPKLAFLCPDPVKSKGKRLIERKPSWVASLQSCKAKSTQRSSNTFSSTSSILTLPAPSAKGTLGMQIKSRDIASPPKFEVQVG</sequence>
<evidence type="ECO:0000313" key="3">
    <source>
        <dbReference type="Proteomes" id="UP000886998"/>
    </source>
</evidence>
<dbReference type="Proteomes" id="UP000886998">
    <property type="component" value="Unassembled WGS sequence"/>
</dbReference>
<evidence type="ECO:0000256" key="1">
    <source>
        <dbReference type="SAM" id="MobiDB-lite"/>
    </source>
</evidence>
<comment type="caution">
    <text evidence="2">The sequence shown here is derived from an EMBL/GenBank/DDBJ whole genome shotgun (WGS) entry which is preliminary data.</text>
</comment>
<gene>
    <name evidence="2" type="ORF">TNIN_450871</name>
</gene>